<proteinExistence type="inferred from homology"/>
<name>A0ABS5LQT7_9BURK</name>
<sequence>MNSLITRGSLFDDLFKDVASGFFVRPLHGESLPAASDIKIDVQENDADFVVHAEMPGVSKDKISVSVEGATVQIRAEVEQKDEQRDNGRLIRSERYYGAVSRGFTLPSVVDSAQAKAKYTDGVLRLTLPKMTHSSSNRLLIE</sequence>
<evidence type="ECO:0000256" key="2">
    <source>
        <dbReference type="RuleBase" id="RU003616"/>
    </source>
</evidence>
<reference evidence="4 5" key="1">
    <citation type="submission" date="2020-03" db="EMBL/GenBank/DDBJ databases">
        <title>The role of nitrogen metabolism on polyethylene biodegradation.</title>
        <authorList>
            <person name="Peixoto J."/>
            <person name="Vizzotto C.S."/>
            <person name="Ramos A."/>
            <person name="Alves G."/>
            <person name="Steindorff A."/>
            <person name="Kruger R."/>
        </authorList>
    </citation>
    <scope>NUCLEOTIDE SEQUENCE [LARGE SCALE GENOMIC DNA]</scope>
    <source>
        <strain evidence="4 5">PE63</strain>
    </source>
</reference>
<evidence type="ECO:0000259" key="3">
    <source>
        <dbReference type="PROSITE" id="PS01031"/>
    </source>
</evidence>
<dbReference type="InterPro" id="IPR008978">
    <property type="entry name" value="HSP20-like_chaperone"/>
</dbReference>
<gene>
    <name evidence="4" type="ORF">DJFAAGMI_01308</name>
</gene>
<dbReference type="Pfam" id="PF00011">
    <property type="entry name" value="HSP20"/>
    <property type="match status" value="1"/>
</dbReference>
<dbReference type="InterPro" id="IPR002068">
    <property type="entry name" value="A-crystallin/Hsp20_dom"/>
</dbReference>
<organism evidence="4 5">
    <name type="scientific">Comamonas brasiliensis</name>
    <dbReference type="NCBI Taxonomy" id="1812482"/>
    <lineage>
        <taxon>Bacteria</taxon>
        <taxon>Pseudomonadati</taxon>
        <taxon>Pseudomonadota</taxon>
        <taxon>Betaproteobacteria</taxon>
        <taxon>Burkholderiales</taxon>
        <taxon>Comamonadaceae</taxon>
        <taxon>Comamonas</taxon>
    </lineage>
</organism>
<dbReference type="Gene3D" id="2.60.40.790">
    <property type="match status" value="1"/>
</dbReference>
<evidence type="ECO:0000313" key="4">
    <source>
        <dbReference type="EMBL" id="MBS3018576.1"/>
    </source>
</evidence>
<dbReference type="InterPro" id="IPR031107">
    <property type="entry name" value="Small_HSP"/>
</dbReference>
<evidence type="ECO:0000256" key="1">
    <source>
        <dbReference type="PROSITE-ProRule" id="PRU00285"/>
    </source>
</evidence>
<dbReference type="SUPFAM" id="SSF49764">
    <property type="entry name" value="HSP20-like chaperones"/>
    <property type="match status" value="1"/>
</dbReference>
<dbReference type="EMBL" id="JAANES010000001">
    <property type="protein sequence ID" value="MBS3018576.1"/>
    <property type="molecule type" value="Genomic_DNA"/>
</dbReference>
<comment type="caution">
    <text evidence="4">The sequence shown here is derived from an EMBL/GenBank/DDBJ whole genome shotgun (WGS) entry which is preliminary data.</text>
</comment>
<dbReference type="CDD" id="cd06471">
    <property type="entry name" value="ACD_LpsHSP_like"/>
    <property type="match status" value="1"/>
</dbReference>
<accession>A0ABS5LQT7</accession>
<protein>
    <recommendedName>
        <fullName evidence="3">SHSP domain-containing protein</fullName>
    </recommendedName>
</protein>
<keyword evidence="5" id="KW-1185">Reference proteome</keyword>
<dbReference type="PANTHER" id="PTHR11527">
    <property type="entry name" value="HEAT-SHOCK PROTEIN 20 FAMILY MEMBER"/>
    <property type="match status" value="1"/>
</dbReference>
<dbReference type="PROSITE" id="PS01031">
    <property type="entry name" value="SHSP"/>
    <property type="match status" value="1"/>
</dbReference>
<evidence type="ECO:0000313" key="5">
    <source>
        <dbReference type="Proteomes" id="UP001647436"/>
    </source>
</evidence>
<dbReference type="Proteomes" id="UP001647436">
    <property type="component" value="Unassembled WGS sequence"/>
</dbReference>
<dbReference type="RefSeq" id="WP_211456428.1">
    <property type="nucleotide sequence ID" value="NZ_JAANES010000001.1"/>
</dbReference>
<comment type="similarity">
    <text evidence="1 2">Belongs to the small heat shock protein (HSP20) family.</text>
</comment>
<feature type="domain" description="SHSP" evidence="3">
    <location>
        <begin position="31"/>
        <end position="142"/>
    </location>
</feature>